<feature type="transmembrane region" description="Helical" evidence="2">
    <location>
        <begin position="75"/>
        <end position="96"/>
    </location>
</feature>
<evidence type="ECO:0000313" key="3">
    <source>
        <dbReference type="EMBL" id="OLF18906.1"/>
    </source>
</evidence>
<evidence type="ECO:0000313" key="4">
    <source>
        <dbReference type="Proteomes" id="UP000185596"/>
    </source>
</evidence>
<accession>A0A1Q8CX17</accession>
<keyword evidence="4" id="KW-1185">Reference proteome</keyword>
<feature type="transmembrane region" description="Helical" evidence="2">
    <location>
        <begin position="184"/>
        <end position="205"/>
    </location>
</feature>
<organism evidence="3 4">
    <name type="scientific">Actinophytocola xanthii</name>
    <dbReference type="NCBI Taxonomy" id="1912961"/>
    <lineage>
        <taxon>Bacteria</taxon>
        <taxon>Bacillati</taxon>
        <taxon>Actinomycetota</taxon>
        <taxon>Actinomycetes</taxon>
        <taxon>Pseudonocardiales</taxon>
        <taxon>Pseudonocardiaceae</taxon>
    </lineage>
</organism>
<keyword evidence="2" id="KW-1133">Transmembrane helix</keyword>
<dbReference type="Proteomes" id="UP000185596">
    <property type="component" value="Unassembled WGS sequence"/>
</dbReference>
<comment type="caution">
    <text evidence="3">The sequence shown here is derived from an EMBL/GenBank/DDBJ whole genome shotgun (WGS) entry which is preliminary data.</text>
</comment>
<dbReference type="EMBL" id="MSIE01000004">
    <property type="protein sequence ID" value="OLF18906.1"/>
    <property type="molecule type" value="Genomic_DNA"/>
</dbReference>
<name>A0A1Q8CX17_9PSEU</name>
<dbReference type="STRING" id="1912961.BU204_03330"/>
<feature type="transmembrane region" description="Helical" evidence="2">
    <location>
        <begin position="112"/>
        <end position="130"/>
    </location>
</feature>
<proteinExistence type="predicted"/>
<keyword evidence="2" id="KW-0812">Transmembrane</keyword>
<evidence type="ECO:0000256" key="2">
    <source>
        <dbReference type="SAM" id="Phobius"/>
    </source>
</evidence>
<evidence type="ECO:0008006" key="5">
    <source>
        <dbReference type="Google" id="ProtNLM"/>
    </source>
</evidence>
<feature type="compositionally biased region" description="Pro residues" evidence="1">
    <location>
        <begin position="37"/>
        <end position="50"/>
    </location>
</feature>
<feature type="transmembrane region" description="Helical" evidence="2">
    <location>
        <begin position="6"/>
        <end position="25"/>
    </location>
</feature>
<sequence length="224" mass="23929">MEFIGQILAMLGSIAAVLGVVISYLQYRANRERYRAFPPPAPHSPPPSTPRSPHAGPGAWPPPAAPPTPVRIASAWVVVDSLVVVGLLFALFAVVVENRYGFGFAVPPLPEAVLWLVPLVLAGLVGLVAVPRAVRRAGGLRHGDPRVRGKLLGMAAVDLFVGVILAAVVLSLEGMSVSVPEPVYATLAWYIGYRIVSGLVDVVLLTHRDTRTWMDVSRAPAGRW</sequence>
<gene>
    <name evidence="3" type="ORF">BU204_03330</name>
</gene>
<feature type="region of interest" description="Disordered" evidence="1">
    <location>
        <begin position="36"/>
        <end position="61"/>
    </location>
</feature>
<reference evidence="3 4" key="1">
    <citation type="submission" date="2016-12" db="EMBL/GenBank/DDBJ databases">
        <title>The draft genome sequence of Actinophytocola sp. 11-183.</title>
        <authorList>
            <person name="Wang W."/>
            <person name="Yuan L."/>
        </authorList>
    </citation>
    <scope>NUCLEOTIDE SEQUENCE [LARGE SCALE GENOMIC DNA]</scope>
    <source>
        <strain evidence="3 4">11-183</strain>
    </source>
</reference>
<dbReference type="AlphaFoldDB" id="A0A1Q8CX17"/>
<keyword evidence="2" id="KW-0472">Membrane</keyword>
<evidence type="ECO:0000256" key="1">
    <source>
        <dbReference type="SAM" id="MobiDB-lite"/>
    </source>
</evidence>
<protein>
    <recommendedName>
        <fullName evidence="5">DUF5671 domain-containing protein</fullName>
    </recommendedName>
</protein>
<dbReference type="RefSeq" id="WP_075124030.1">
    <property type="nucleotide sequence ID" value="NZ_MSIE01000004.1"/>
</dbReference>
<feature type="transmembrane region" description="Helical" evidence="2">
    <location>
        <begin position="151"/>
        <end position="172"/>
    </location>
</feature>